<protein>
    <submittedName>
        <fullName evidence="1">Unannotated protein</fullName>
    </submittedName>
</protein>
<gene>
    <name evidence="1" type="ORF">UFOPK2350_01169</name>
</gene>
<name>A0A6J6NAU2_9ZZZZ</name>
<evidence type="ECO:0000313" key="1">
    <source>
        <dbReference type="EMBL" id="CAB4683279.1"/>
    </source>
</evidence>
<accession>A0A6J6NAU2</accession>
<organism evidence="1">
    <name type="scientific">freshwater metagenome</name>
    <dbReference type="NCBI Taxonomy" id="449393"/>
    <lineage>
        <taxon>unclassified sequences</taxon>
        <taxon>metagenomes</taxon>
        <taxon>ecological metagenomes</taxon>
    </lineage>
</organism>
<reference evidence="1" key="1">
    <citation type="submission" date="2020-05" db="EMBL/GenBank/DDBJ databases">
        <authorList>
            <person name="Chiriac C."/>
            <person name="Salcher M."/>
            <person name="Ghai R."/>
            <person name="Kavagutti S V."/>
        </authorList>
    </citation>
    <scope>NUCLEOTIDE SEQUENCE</scope>
</reference>
<dbReference type="AlphaFoldDB" id="A0A6J6NAU2"/>
<dbReference type="EMBL" id="CAEZXE010000103">
    <property type="protein sequence ID" value="CAB4683279.1"/>
    <property type="molecule type" value="Genomic_DNA"/>
</dbReference>
<proteinExistence type="predicted"/>
<sequence>MATNRGEDLAMQRVMDDANGDLAIDLGCDRDRESGVAIEVVRCAVDWVDNPANTR</sequence>